<dbReference type="PATRIC" id="fig|1094552.3.peg.786"/>
<gene>
    <name evidence="1" type="ORF">ME7_00747</name>
</gene>
<comment type="caution">
    <text evidence="1">The sequence shown here is derived from an EMBL/GenBank/DDBJ whole genome shotgun (WGS) entry which is preliminary data.</text>
</comment>
<dbReference type="EMBL" id="AIMC01000010">
    <property type="protein sequence ID" value="EJF76997.1"/>
    <property type="molecule type" value="Genomic_DNA"/>
</dbReference>
<dbReference type="Proteomes" id="UP000008748">
    <property type="component" value="Unassembled WGS sequence"/>
</dbReference>
<name>J1IZ66_9HYPH</name>
<dbReference type="AlphaFoldDB" id="J1IZ66"/>
<dbReference type="RefSeq" id="WP_006589675.1">
    <property type="nucleotide sequence ID" value="NZ_JH725076.1"/>
</dbReference>
<sequence>MISSLQRLLIIAFLLLTLIYDIKNVHAEFFFYETLDEKYQRFKEKRIIVDNEIEFIEEKLDELNLLIKRIPSTKYYKVLHEQSKLLQKQNDLSEEHFRLTLKLNKLAEGKLNLIYRTYIAKEYEEGEYEEKFAKAKEYLKKTQLFNEWKMSEGVWNNDEIIKSYLIFIVSCRALGSLLHSDIAAVLRKEFDWKKKDFIWTKYAVSSIDIKLVKNIKELLITGPDNLKKELYNTIKNAVVRGDSSLRNIPMVCRTFEEVHNIVFPNKRKNIINSMLFYIREWFNKK</sequence>
<dbReference type="HOGENOM" id="CLU_961939_0_0_5"/>
<accession>J1IZ66</accession>
<organism evidence="1 2">
    <name type="scientific">Bartonella birtlesii LL-WM9</name>
    <dbReference type="NCBI Taxonomy" id="1094552"/>
    <lineage>
        <taxon>Bacteria</taxon>
        <taxon>Pseudomonadati</taxon>
        <taxon>Pseudomonadota</taxon>
        <taxon>Alphaproteobacteria</taxon>
        <taxon>Hyphomicrobiales</taxon>
        <taxon>Bartonellaceae</taxon>
        <taxon>Bartonella</taxon>
    </lineage>
</organism>
<proteinExistence type="predicted"/>
<evidence type="ECO:0000313" key="2">
    <source>
        <dbReference type="Proteomes" id="UP000008748"/>
    </source>
</evidence>
<protein>
    <submittedName>
        <fullName evidence="1">Uncharacterized protein</fullName>
    </submittedName>
</protein>
<reference evidence="1 2" key="1">
    <citation type="submission" date="2012-03" db="EMBL/GenBank/DDBJ databases">
        <title>The Genome Sequence of Bartonella birtlesii LL-WM9.</title>
        <authorList>
            <consortium name="The Broad Institute Genome Sequencing Platform"/>
            <consortium name="The Broad Institute Genome Sequencing Center for Infectious Disease"/>
            <person name="Feldgarden M."/>
            <person name="Kirby J."/>
            <person name="Kosoy M."/>
            <person name="Birtles R."/>
            <person name="Probert W.S."/>
            <person name="Chiaraviglio L."/>
            <person name="Young S.K."/>
            <person name="Zeng Q."/>
            <person name="Gargeya S."/>
            <person name="Fitzgerald M."/>
            <person name="Haas B."/>
            <person name="Abouelleil A."/>
            <person name="Alvarado L."/>
            <person name="Arachchi H.M."/>
            <person name="Berlin A."/>
            <person name="Chapman S.B."/>
            <person name="Gearin G."/>
            <person name="Goldberg J."/>
            <person name="Griggs A."/>
            <person name="Gujja S."/>
            <person name="Hansen M."/>
            <person name="Heiman D."/>
            <person name="Howarth C."/>
            <person name="Larimer J."/>
            <person name="Lui A."/>
            <person name="MacDonald P.J.P."/>
            <person name="McCowen C."/>
            <person name="Montmayeur A."/>
            <person name="Murphy C."/>
            <person name="Neiman D."/>
            <person name="Pearson M."/>
            <person name="Priest M."/>
            <person name="Roberts A."/>
            <person name="Saif S."/>
            <person name="Shea T."/>
            <person name="Sisk P."/>
            <person name="Stolte C."/>
            <person name="Sykes S."/>
            <person name="Wortman J."/>
            <person name="Nusbaum C."/>
            <person name="Birren B."/>
        </authorList>
    </citation>
    <scope>NUCLEOTIDE SEQUENCE [LARGE SCALE GENOMIC DNA]</scope>
    <source>
        <strain evidence="1 2">LL-WM9</strain>
    </source>
</reference>
<keyword evidence="2" id="KW-1185">Reference proteome</keyword>
<evidence type="ECO:0000313" key="1">
    <source>
        <dbReference type="EMBL" id="EJF76997.1"/>
    </source>
</evidence>